<feature type="domain" description="C2H2-type" evidence="13">
    <location>
        <begin position="339"/>
        <end position="366"/>
    </location>
</feature>
<dbReference type="SUPFAM" id="SSF57667">
    <property type="entry name" value="beta-beta-alpha zinc fingers"/>
    <property type="match status" value="3"/>
</dbReference>
<feature type="domain" description="ZAD" evidence="14">
    <location>
        <begin position="12"/>
        <end position="84"/>
    </location>
</feature>
<dbReference type="SMART" id="SM00868">
    <property type="entry name" value="zf-AD"/>
    <property type="match status" value="1"/>
</dbReference>
<evidence type="ECO:0000256" key="1">
    <source>
        <dbReference type="ARBA" id="ARBA00004123"/>
    </source>
</evidence>
<feature type="binding site" evidence="11">
    <location>
        <position position="14"/>
    </location>
    <ligand>
        <name>Zn(2+)</name>
        <dbReference type="ChEBI" id="CHEBI:29105"/>
    </ligand>
</feature>
<dbReference type="OrthoDB" id="8962942at2759"/>
<evidence type="ECO:0000256" key="11">
    <source>
        <dbReference type="PROSITE-ProRule" id="PRU01263"/>
    </source>
</evidence>
<evidence type="ECO:0008006" key="17">
    <source>
        <dbReference type="Google" id="ProtNLM"/>
    </source>
</evidence>
<keyword evidence="16" id="KW-1185">Reference proteome</keyword>
<accession>A0A5N4AXG1</accession>
<dbReference type="PROSITE" id="PS50157">
    <property type="entry name" value="ZINC_FINGER_C2H2_2"/>
    <property type="match status" value="8"/>
</dbReference>
<keyword evidence="2 11" id="KW-0479">Metal-binding</keyword>
<evidence type="ECO:0000256" key="3">
    <source>
        <dbReference type="ARBA" id="ARBA00022737"/>
    </source>
</evidence>
<evidence type="ECO:0000313" key="16">
    <source>
        <dbReference type="Proteomes" id="UP000327044"/>
    </source>
</evidence>
<evidence type="ECO:0000256" key="10">
    <source>
        <dbReference type="PROSITE-ProRule" id="PRU00042"/>
    </source>
</evidence>
<dbReference type="GO" id="GO:0008270">
    <property type="term" value="F:zinc ion binding"/>
    <property type="evidence" value="ECO:0007669"/>
    <property type="project" value="UniProtKB-UniRule"/>
</dbReference>
<evidence type="ECO:0000256" key="4">
    <source>
        <dbReference type="ARBA" id="ARBA00022771"/>
    </source>
</evidence>
<dbReference type="FunFam" id="3.30.160.60:FF:000417">
    <property type="entry name" value="Zinc finger protein"/>
    <property type="match status" value="1"/>
</dbReference>
<evidence type="ECO:0000256" key="7">
    <source>
        <dbReference type="ARBA" id="ARBA00023125"/>
    </source>
</evidence>
<dbReference type="FunFam" id="3.30.160.60:FF:000045">
    <property type="entry name" value="ZFP69 zinc finger protein B"/>
    <property type="match status" value="1"/>
</dbReference>
<feature type="domain" description="C2H2-type" evidence="13">
    <location>
        <begin position="112"/>
        <end position="139"/>
    </location>
</feature>
<dbReference type="Pfam" id="PF00096">
    <property type="entry name" value="zf-C2H2"/>
    <property type="match status" value="4"/>
</dbReference>
<feature type="binding site" evidence="11">
    <location>
        <position position="60"/>
    </location>
    <ligand>
        <name>Zn(2+)</name>
        <dbReference type="ChEBI" id="CHEBI:29105"/>
    </ligand>
</feature>
<reference evidence="15 16" key="1">
    <citation type="journal article" date="2018" name="Elife">
        <title>Firefly genomes illuminate parallel origins of bioluminescence in beetles.</title>
        <authorList>
            <person name="Fallon T.R."/>
            <person name="Lower S.E."/>
            <person name="Chang C.H."/>
            <person name="Bessho-Uehara M."/>
            <person name="Martin G.J."/>
            <person name="Bewick A.J."/>
            <person name="Behringer M."/>
            <person name="Debat H.J."/>
            <person name="Wong I."/>
            <person name="Day J.C."/>
            <person name="Suvorov A."/>
            <person name="Silva C.J."/>
            <person name="Stanger-Hall K.F."/>
            <person name="Hall D.W."/>
            <person name="Schmitz R.J."/>
            <person name="Nelson D.R."/>
            <person name="Lewis S.M."/>
            <person name="Shigenobu S."/>
            <person name="Bybee S.M."/>
            <person name="Larracuente A.M."/>
            <person name="Oba Y."/>
            <person name="Weng J.K."/>
        </authorList>
    </citation>
    <scope>NUCLEOTIDE SEQUENCE [LARGE SCALE GENOMIC DNA]</scope>
    <source>
        <strain evidence="15">1611_PpyrPB1</strain>
        <tissue evidence="15">Whole body</tissue>
    </source>
</reference>
<dbReference type="PANTHER" id="PTHR47772:SF13">
    <property type="entry name" value="GASTRULA ZINC FINGER PROTEIN XLCGF49.1-LIKE-RELATED"/>
    <property type="match status" value="1"/>
</dbReference>
<dbReference type="PROSITE" id="PS00028">
    <property type="entry name" value="ZINC_FINGER_C2H2_1"/>
    <property type="match status" value="8"/>
</dbReference>
<dbReference type="InterPro" id="IPR013087">
    <property type="entry name" value="Znf_C2H2_type"/>
</dbReference>
<dbReference type="InterPro" id="IPR050636">
    <property type="entry name" value="C2H2-ZF_domain-containing"/>
</dbReference>
<sequence length="395" mass="45591">MQIERCNESIQENCRLCQQVPGIINVIQNKEFMDKVFGITKVKINHDQMQFFPKSVCAACHLSVEQMHNFIQQIQLVNKKLHSIILPLPVKSAEHNANTQNNETFSIKSNDSKCHICAKLFETDRCLEIHKRTHTAQLNCIIQDNKNNGDSDTCDFISDNEDHENAPTEDSPTDAIPTENGIKDTSGTKCKKTERTFPCTFPNCTKVCTSLYTVRTHLMKHEGRTPFLCVTCGKGFRTKNSLNCHEKIHAEVKPYVCDECNIRFSVSSNLRAHQKKHHEGIRYYCSQCPLVYISKYSLERHELVHTGVKQYNCRTCKSAFYTNKELLKHDRYHQGLRLYKCEQCFKAFFEKHHLTVHIRGHTGERPYVCKIAGCGKTFTESQKLTRHLKARHPLV</sequence>
<evidence type="ECO:0000256" key="8">
    <source>
        <dbReference type="ARBA" id="ARBA00023163"/>
    </source>
</evidence>
<dbReference type="Proteomes" id="UP000327044">
    <property type="component" value="Unassembled WGS sequence"/>
</dbReference>
<dbReference type="FunFam" id="3.30.160.60:FF:000340">
    <property type="entry name" value="zinc finger protein 473 isoform X1"/>
    <property type="match status" value="1"/>
</dbReference>
<dbReference type="EMBL" id="VVIM01000002">
    <property type="protein sequence ID" value="KAB0801973.1"/>
    <property type="molecule type" value="Genomic_DNA"/>
</dbReference>
<dbReference type="PROSITE" id="PS51915">
    <property type="entry name" value="ZAD"/>
    <property type="match status" value="1"/>
</dbReference>
<feature type="binding site" evidence="11">
    <location>
        <position position="17"/>
    </location>
    <ligand>
        <name>Zn(2+)</name>
        <dbReference type="ChEBI" id="CHEBI:29105"/>
    </ligand>
</feature>
<comment type="subcellular location">
    <subcellularLocation>
        <location evidence="1">Nucleus</location>
    </subcellularLocation>
</comment>
<dbReference type="SMART" id="SM00355">
    <property type="entry name" value="ZnF_C2H2"/>
    <property type="match status" value="8"/>
</dbReference>
<evidence type="ECO:0000313" key="15">
    <source>
        <dbReference type="EMBL" id="KAB0801973.1"/>
    </source>
</evidence>
<evidence type="ECO:0000256" key="9">
    <source>
        <dbReference type="ARBA" id="ARBA00023242"/>
    </source>
</evidence>
<dbReference type="PANTHER" id="PTHR47772">
    <property type="entry name" value="ZINC FINGER PROTEIN 200"/>
    <property type="match status" value="1"/>
</dbReference>
<feature type="domain" description="C2H2-type" evidence="13">
    <location>
        <begin position="255"/>
        <end position="283"/>
    </location>
</feature>
<keyword evidence="4 10" id="KW-0863">Zinc-finger</keyword>
<keyword evidence="5 11" id="KW-0862">Zinc</keyword>
<proteinExistence type="predicted"/>
<dbReference type="FunFam" id="3.30.160.60:FF:000446">
    <property type="entry name" value="Zinc finger protein"/>
    <property type="match status" value="1"/>
</dbReference>
<dbReference type="Gene3D" id="3.30.160.60">
    <property type="entry name" value="Classic Zinc Finger"/>
    <property type="match status" value="5"/>
</dbReference>
<organism evidence="15 16">
    <name type="scientific">Photinus pyralis</name>
    <name type="common">Common eastern firefly</name>
    <name type="synonym">Lampyris pyralis</name>
    <dbReference type="NCBI Taxonomy" id="7054"/>
    <lineage>
        <taxon>Eukaryota</taxon>
        <taxon>Metazoa</taxon>
        <taxon>Ecdysozoa</taxon>
        <taxon>Arthropoda</taxon>
        <taxon>Hexapoda</taxon>
        <taxon>Insecta</taxon>
        <taxon>Pterygota</taxon>
        <taxon>Neoptera</taxon>
        <taxon>Endopterygota</taxon>
        <taxon>Coleoptera</taxon>
        <taxon>Polyphaga</taxon>
        <taxon>Elateriformia</taxon>
        <taxon>Elateroidea</taxon>
        <taxon>Lampyridae</taxon>
        <taxon>Lampyrinae</taxon>
        <taxon>Photinus</taxon>
    </lineage>
</organism>
<feature type="region of interest" description="Disordered" evidence="12">
    <location>
        <begin position="153"/>
        <end position="179"/>
    </location>
</feature>
<comment type="caution">
    <text evidence="15">The sequence shown here is derived from an EMBL/GenBank/DDBJ whole genome shotgun (WGS) entry which is preliminary data.</text>
</comment>
<evidence type="ECO:0000256" key="6">
    <source>
        <dbReference type="ARBA" id="ARBA00023015"/>
    </source>
</evidence>
<evidence type="ECO:0000259" key="13">
    <source>
        <dbReference type="PROSITE" id="PS50157"/>
    </source>
</evidence>
<feature type="domain" description="C2H2-type" evidence="13">
    <location>
        <begin position="367"/>
        <end position="392"/>
    </location>
</feature>
<dbReference type="InParanoid" id="A0A5N4AXG1"/>
<feature type="domain" description="C2H2-type" evidence="13">
    <location>
        <begin position="197"/>
        <end position="226"/>
    </location>
</feature>
<keyword evidence="6" id="KW-0805">Transcription regulation</keyword>
<evidence type="ECO:0000259" key="14">
    <source>
        <dbReference type="PROSITE" id="PS51915"/>
    </source>
</evidence>
<evidence type="ECO:0000256" key="2">
    <source>
        <dbReference type="ARBA" id="ARBA00022723"/>
    </source>
</evidence>
<dbReference type="GO" id="GO:0003677">
    <property type="term" value="F:DNA binding"/>
    <property type="evidence" value="ECO:0007669"/>
    <property type="project" value="UniProtKB-KW"/>
</dbReference>
<feature type="domain" description="C2H2-type" evidence="13">
    <location>
        <begin position="227"/>
        <end position="254"/>
    </location>
</feature>
<keyword evidence="7" id="KW-0238">DNA-binding</keyword>
<dbReference type="InterPro" id="IPR036236">
    <property type="entry name" value="Znf_C2H2_sf"/>
</dbReference>
<keyword evidence="3" id="KW-0677">Repeat</keyword>
<feature type="binding site" evidence="11">
    <location>
        <position position="57"/>
    </location>
    <ligand>
        <name>Zn(2+)</name>
        <dbReference type="ChEBI" id="CHEBI:29105"/>
    </ligand>
</feature>
<dbReference type="GO" id="GO:0005634">
    <property type="term" value="C:nucleus"/>
    <property type="evidence" value="ECO:0007669"/>
    <property type="project" value="UniProtKB-SubCell"/>
</dbReference>
<keyword evidence="8" id="KW-0804">Transcription</keyword>
<dbReference type="InterPro" id="IPR012934">
    <property type="entry name" value="Znf_AD"/>
</dbReference>
<feature type="domain" description="C2H2-type" evidence="13">
    <location>
        <begin position="283"/>
        <end position="310"/>
    </location>
</feature>
<evidence type="ECO:0000256" key="12">
    <source>
        <dbReference type="SAM" id="MobiDB-lite"/>
    </source>
</evidence>
<keyword evidence="9" id="KW-0539">Nucleus</keyword>
<name>A0A5N4AXG1_PHOPY</name>
<gene>
    <name evidence="15" type="ORF">PPYR_04159</name>
</gene>
<evidence type="ECO:0000256" key="5">
    <source>
        <dbReference type="ARBA" id="ARBA00022833"/>
    </source>
</evidence>
<feature type="domain" description="C2H2-type" evidence="13">
    <location>
        <begin position="311"/>
        <end position="338"/>
    </location>
</feature>
<protein>
    <recommendedName>
        <fullName evidence="17">Protein krueppel</fullName>
    </recommendedName>
</protein>
<dbReference type="AlphaFoldDB" id="A0A5N4AXG1"/>